<dbReference type="PANTHER" id="PTHR23035:SF1">
    <property type="entry name" value="CILIA- AND FLAGELLA-ASSOCIATED PROTEIN 97"/>
    <property type="match status" value="1"/>
</dbReference>
<organism evidence="3 4">
    <name type="scientific">Sitophilus oryzae</name>
    <name type="common">Rice weevil</name>
    <name type="synonym">Curculio oryzae</name>
    <dbReference type="NCBI Taxonomy" id="7048"/>
    <lineage>
        <taxon>Eukaryota</taxon>
        <taxon>Metazoa</taxon>
        <taxon>Ecdysozoa</taxon>
        <taxon>Arthropoda</taxon>
        <taxon>Hexapoda</taxon>
        <taxon>Insecta</taxon>
        <taxon>Pterygota</taxon>
        <taxon>Neoptera</taxon>
        <taxon>Endopterygota</taxon>
        <taxon>Coleoptera</taxon>
        <taxon>Polyphaga</taxon>
        <taxon>Cucujiformia</taxon>
        <taxon>Curculionidae</taxon>
        <taxon>Dryophthorinae</taxon>
        <taxon>Sitophilus</taxon>
    </lineage>
</organism>
<protein>
    <submittedName>
        <fullName evidence="4">Uncharacterized protein LOC115877738</fullName>
    </submittedName>
</protein>
<dbReference type="InterPro" id="IPR038791">
    <property type="entry name" value="Cfap97/Hemingway"/>
</dbReference>
<dbReference type="GO" id="GO:0007283">
    <property type="term" value="P:spermatogenesis"/>
    <property type="evidence" value="ECO:0007669"/>
    <property type="project" value="TreeGrafter"/>
</dbReference>
<reference evidence="4" key="1">
    <citation type="submission" date="2025-08" db="UniProtKB">
        <authorList>
            <consortium name="RefSeq"/>
        </authorList>
    </citation>
    <scope>IDENTIFICATION</scope>
    <source>
        <tissue evidence="4">Gonads</tissue>
    </source>
</reference>
<name>A0A6J2XF48_SITOR</name>
<dbReference type="Proteomes" id="UP000504635">
    <property type="component" value="Unplaced"/>
</dbReference>
<comment type="similarity">
    <text evidence="1">Belongs to the CFAP97 family.</text>
</comment>
<feature type="compositionally biased region" description="Basic and acidic residues" evidence="2">
    <location>
        <begin position="129"/>
        <end position="144"/>
    </location>
</feature>
<dbReference type="GeneID" id="115877738"/>
<dbReference type="Pfam" id="PF13879">
    <property type="entry name" value="Hmw_CFAP97"/>
    <property type="match status" value="1"/>
</dbReference>
<gene>
    <name evidence="4" type="primary">LOC115877738</name>
</gene>
<dbReference type="InParanoid" id="A0A6J2XF48"/>
<dbReference type="OrthoDB" id="515313at2759"/>
<evidence type="ECO:0000256" key="1">
    <source>
        <dbReference type="ARBA" id="ARBA00008315"/>
    </source>
</evidence>
<dbReference type="AlphaFoldDB" id="A0A6J2XF48"/>
<proteinExistence type="inferred from homology"/>
<dbReference type="InterPro" id="IPR029488">
    <property type="entry name" value="Hmw/CFAP97"/>
</dbReference>
<evidence type="ECO:0000313" key="4">
    <source>
        <dbReference type="RefSeq" id="XP_030749897.1"/>
    </source>
</evidence>
<dbReference type="RefSeq" id="XP_030749897.1">
    <property type="nucleotide sequence ID" value="XM_030894037.1"/>
</dbReference>
<dbReference type="KEGG" id="soy:115877738"/>
<dbReference type="PANTHER" id="PTHR23035">
    <property type="entry name" value="CILIA- AND FLAGELLA-ASSOCIATED PROTEIN 97-RELATED"/>
    <property type="match status" value="1"/>
</dbReference>
<evidence type="ECO:0000256" key="2">
    <source>
        <dbReference type="SAM" id="MobiDB-lite"/>
    </source>
</evidence>
<feature type="region of interest" description="Disordered" evidence="2">
    <location>
        <begin position="107"/>
        <end position="144"/>
    </location>
</feature>
<evidence type="ECO:0000313" key="3">
    <source>
        <dbReference type="Proteomes" id="UP000504635"/>
    </source>
</evidence>
<accession>A0A6J2XF48</accession>
<feature type="region of interest" description="Disordered" evidence="2">
    <location>
        <begin position="23"/>
        <end position="48"/>
    </location>
</feature>
<feature type="compositionally biased region" description="Polar residues" evidence="2">
    <location>
        <begin position="107"/>
        <end position="121"/>
    </location>
</feature>
<sequence>MNKAKGPEILNNCGTCDQLKKDFDEESNDEGSCSTDSEEETSSSCTNNSIIELSLGRLSSQTSRSTFRRSVLPNKSFSSEKVRDIERRNAILVEKILYHNRRPNQYKTYASQPVKKATSSEINRRRHQEKISRENEILLKKSSP</sequence>
<keyword evidence="3" id="KW-1185">Reference proteome</keyword>